<protein>
    <recommendedName>
        <fullName evidence="3">Hpr(Ser) kinase/phosphatase</fullName>
    </recommendedName>
</protein>
<dbReference type="Proteomes" id="UP000294547">
    <property type="component" value="Unassembled WGS sequence"/>
</dbReference>
<gene>
    <name evidence="1" type="ORF">EDD54_0919</name>
</gene>
<dbReference type="SUPFAM" id="SSF52540">
    <property type="entry name" value="P-loop containing nucleoside triphosphate hydrolases"/>
    <property type="match status" value="1"/>
</dbReference>
<dbReference type="AlphaFoldDB" id="A0A4R6RKM1"/>
<accession>A0A4R6RKM1</accession>
<evidence type="ECO:0000313" key="2">
    <source>
        <dbReference type="Proteomes" id="UP000294547"/>
    </source>
</evidence>
<proteinExistence type="predicted"/>
<organism evidence="1 2">
    <name type="scientific">Oharaeibacter diazotrophicus</name>
    <dbReference type="NCBI Taxonomy" id="1920512"/>
    <lineage>
        <taxon>Bacteria</taxon>
        <taxon>Pseudomonadati</taxon>
        <taxon>Pseudomonadota</taxon>
        <taxon>Alphaproteobacteria</taxon>
        <taxon>Hyphomicrobiales</taxon>
        <taxon>Pleomorphomonadaceae</taxon>
        <taxon>Oharaeibacter</taxon>
    </lineage>
</organism>
<reference evidence="1 2" key="1">
    <citation type="submission" date="2019-03" db="EMBL/GenBank/DDBJ databases">
        <title>Genomic Encyclopedia of Type Strains, Phase IV (KMG-IV): sequencing the most valuable type-strain genomes for metagenomic binning, comparative biology and taxonomic classification.</title>
        <authorList>
            <person name="Goeker M."/>
        </authorList>
    </citation>
    <scope>NUCLEOTIDE SEQUENCE [LARGE SCALE GENOMIC DNA]</scope>
    <source>
        <strain evidence="1 2">DSM 102969</strain>
    </source>
</reference>
<sequence>MFRHRVCGLSVTSDFVLTDLPGAEDEASAPDVVVRAGAVPPALPDAFRSGPAWQLANRAFQLDVPAVARFLVRDGREVVVDRDVGASDADVSAFLRGTVLAALLFQRGQLVLHGATVCLDGRGVVICGRSGSGKSTLAAALCASGAAFVGDDIAAIRFEADGTPTALSDGRSHRLWAETVEQLNLSDRRGARVRQPIAKFHVAPFGGPAPEAVPLATVVLMRESPSARTVASSALEAADAAALLSAETYRRRLARTMRPDGEILRDVARLVARTRVVLLERPMDFALLDDAVAAVVAACRSEPSRPGAP</sequence>
<dbReference type="EMBL" id="SNXY01000006">
    <property type="protein sequence ID" value="TDP87034.1"/>
    <property type="molecule type" value="Genomic_DNA"/>
</dbReference>
<comment type="caution">
    <text evidence="1">The sequence shown here is derived from an EMBL/GenBank/DDBJ whole genome shotgun (WGS) entry which is preliminary data.</text>
</comment>
<evidence type="ECO:0008006" key="3">
    <source>
        <dbReference type="Google" id="ProtNLM"/>
    </source>
</evidence>
<name>A0A4R6RKM1_9HYPH</name>
<evidence type="ECO:0000313" key="1">
    <source>
        <dbReference type="EMBL" id="TDP87034.1"/>
    </source>
</evidence>
<dbReference type="SUPFAM" id="SSF53795">
    <property type="entry name" value="PEP carboxykinase-like"/>
    <property type="match status" value="1"/>
</dbReference>
<dbReference type="InterPro" id="IPR027417">
    <property type="entry name" value="P-loop_NTPase"/>
</dbReference>
<keyword evidence="2" id="KW-1185">Reference proteome</keyword>
<dbReference type="Gene3D" id="3.40.50.300">
    <property type="entry name" value="P-loop containing nucleotide triphosphate hydrolases"/>
    <property type="match status" value="1"/>
</dbReference>